<comment type="subcellular location">
    <subcellularLocation>
        <location evidence="1">Membrane</location>
    </subcellularLocation>
</comment>
<comment type="similarity">
    <text evidence="2">Belongs to the UPF0496 family.</text>
</comment>
<name>A0AB40BRJ4_DIOCR</name>
<dbReference type="Proteomes" id="UP001515500">
    <property type="component" value="Chromosome 7"/>
</dbReference>
<accession>A0AB40BRJ4</accession>
<evidence type="ECO:0000313" key="9">
    <source>
        <dbReference type="RefSeq" id="XP_039129515.1"/>
    </source>
</evidence>
<keyword evidence="4" id="KW-1133">Transmembrane helix</keyword>
<organism evidence="7 9">
    <name type="scientific">Dioscorea cayennensis subsp. rotundata</name>
    <name type="common">White Guinea yam</name>
    <name type="synonym">Dioscorea rotundata</name>
    <dbReference type="NCBI Taxonomy" id="55577"/>
    <lineage>
        <taxon>Eukaryota</taxon>
        <taxon>Viridiplantae</taxon>
        <taxon>Streptophyta</taxon>
        <taxon>Embryophyta</taxon>
        <taxon>Tracheophyta</taxon>
        <taxon>Spermatophyta</taxon>
        <taxon>Magnoliopsida</taxon>
        <taxon>Liliopsida</taxon>
        <taxon>Dioscoreales</taxon>
        <taxon>Dioscoreaceae</taxon>
        <taxon>Dioscorea</taxon>
    </lineage>
</organism>
<dbReference type="AlphaFoldDB" id="A0AB40BRJ4"/>
<dbReference type="RefSeq" id="XP_039129514.1">
    <property type="nucleotide sequence ID" value="XM_039273580.1"/>
</dbReference>
<sequence>MGCIISKIRKFLRKCFGPKITPKVDSLMEDYRKFSTPAKNVLSSFIEQLRENQSTSADLLEEAVNRFRNDEPNTSVLMSLQKFKAKCNTYLHENNLNSSCEREDSCNTYTDKFSGVKNILDEDLKMVERWNTVAQWVFFVISLGLQITSSVLSYVGNHPLVAAVIGPVVCKGIDSLESKINNLCFEKRKNSLKNKIDNVDLLMIAIDKHRRIKDRMLQASRDIEKINGFKARVHKLVDVYISNFADHGNDEEAAKLAAMDRIETENRCLQISLQDLLRNVERCLEDLSTATENIQRLKN</sequence>
<evidence type="ECO:0000256" key="6">
    <source>
        <dbReference type="SAM" id="Coils"/>
    </source>
</evidence>
<protein>
    <submittedName>
        <fullName evidence="8 9">Uncharacterized protein LOC120265631</fullName>
    </submittedName>
</protein>
<reference evidence="8 9" key="1">
    <citation type="submission" date="2025-04" db="UniProtKB">
        <authorList>
            <consortium name="RefSeq"/>
        </authorList>
    </citation>
    <scope>IDENTIFICATION</scope>
</reference>
<dbReference type="GeneID" id="120265631"/>
<keyword evidence="6" id="KW-0175">Coiled coil</keyword>
<evidence type="ECO:0000256" key="4">
    <source>
        <dbReference type="ARBA" id="ARBA00022989"/>
    </source>
</evidence>
<keyword evidence="3" id="KW-0812">Transmembrane</keyword>
<evidence type="ECO:0000313" key="7">
    <source>
        <dbReference type="Proteomes" id="UP001515500"/>
    </source>
</evidence>
<evidence type="ECO:0000256" key="1">
    <source>
        <dbReference type="ARBA" id="ARBA00004370"/>
    </source>
</evidence>
<keyword evidence="5" id="KW-0472">Membrane</keyword>
<feature type="coiled-coil region" evidence="6">
    <location>
        <begin position="259"/>
        <end position="293"/>
    </location>
</feature>
<dbReference type="GO" id="GO:0016020">
    <property type="term" value="C:membrane"/>
    <property type="evidence" value="ECO:0007669"/>
    <property type="project" value="UniProtKB-SubCell"/>
</dbReference>
<evidence type="ECO:0000313" key="8">
    <source>
        <dbReference type="RefSeq" id="XP_039129514.1"/>
    </source>
</evidence>
<evidence type="ECO:0000256" key="3">
    <source>
        <dbReference type="ARBA" id="ARBA00022692"/>
    </source>
</evidence>
<evidence type="ECO:0000256" key="5">
    <source>
        <dbReference type="ARBA" id="ARBA00023136"/>
    </source>
</evidence>
<dbReference type="RefSeq" id="XP_039129516.1">
    <property type="nucleotide sequence ID" value="XM_039273582.1"/>
</dbReference>
<dbReference type="Pfam" id="PF05055">
    <property type="entry name" value="DUF677"/>
    <property type="match status" value="1"/>
</dbReference>
<dbReference type="InterPro" id="IPR007749">
    <property type="entry name" value="DUF677"/>
</dbReference>
<gene>
    <name evidence="8 9 10" type="primary">LOC120265631</name>
</gene>
<dbReference type="RefSeq" id="XP_039129515.1">
    <property type="nucleotide sequence ID" value="XM_039273581.1"/>
</dbReference>
<proteinExistence type="inferred from homology"/>
<keyword evidence="7" id="KW-1185">Reference proteome</keyword>
<evidence type="ECO:0000256" key="2">
    <source>
        <dbReference type="ARBA" id="ARBA00009074"/>
    </source>
</evidence>
<evidence type="ECO:0000313" key="10">
    <source>
        <dbReference type="RefSeq" id="XP_039129516.1"/>
    </source>
</evidence>